<feature type="region of interest" description="Disordered" evidence="1">
    <location>
        <begin position="192"/>
        <end position="301"/>
    </location>
</feature>
<feature type="compositionally biased region" description="Acidic residues" evidence="1">
    <location>
        <begin position="221"/>
        <end position="247"/>
    </location>
</feature>
<dbReference type="SUPFAM" id="SSF110849">
    <property type="entry name" value="ParB/Sulfiredoxin"/>
    <property type="match status" value="1"/>
</dbReference>
<feature type="compositionally biased region" description="Basic and acidic residues" evidence="1">
    <location>
        <begin position="195"/>
        <end position="210"/>
    </location>
</feature>
<reference evidence="2" key="1">
    <citation type="submission" date="2023-07" db="EMBL/GenBank/DDBJ databases">
        <authorList>
            <person name="Pelsma A.J. K."/>
        </authorList>
    </citation>
    <scope>NUCLEOTIDE SEQUENCE</scope>
</reference>
<accession>A0AA48LXT6</accession>
<evidence type="ECO:0000256" key="1">
    <source>
        <dbReference type="SAM" id="MobiDB-lite"/>
    </source>
</evidence>
<dbReference type="EMBL" id="OY288114">
    <property type="protein sequence ID" value="CAJ0857112.1"/>
    <property type="molecule type" value="Genomic_DNA"/>
</dbReference>
<dbReference type="AlphaFoldDB" id="A0AA48LXT6"/>
<proteinExistence type="predicted"/>
<feature type="compositionally biased region" description="Basic and acidic residues" evidence="1">
    <location>
        <begin position="264"/>
        <end position="301"/>
    </location>
</feature>
<gene>
    <name evidence="2" type="ORF">AMST5_00984</name>
</gene>
<evidence type="ECO:0008006" key="3">
    <source>
        <dbReference type="Google" id="ProtNLM"/>
    </source>
</evidence>
<dbReference type="InterPro" id="IPR036086">
    <property type="entry name" value="ParB/Sulfiredoxin_sf"/>
</dbReference>
<evidence type="ECO:0000313" key="2">
    <source>
        <dbReference type="EMBL" id="CAJ0857112.1"/>
    </source>
</evidence>
<sequence length="433" mass="46882">MERMEEQTRNSTMMMKTEDLAKLEDHPVAKLFPMLAGELRATFLATVREAGKIEVPVTLIERDGKQQRLDGRNRVALALEAGVEMIPVEIFEGDDTAALALALRRNFVRRHQVPGQRALVTARLTLKPDSEKCNLGYTPISQADAAHMAGVSRKTINVAVKVLKKAETSLIVDIEMGKTTLAQVSDYLDNQAQQKKQEAERRKDEREQAKRNAAAKAADTSEPDEGADPPDEDDAPMGEAPEPDGEAPDAGPVAEPETTPEPEPEPKTKAKKTSKAETKKTTKQKAEAEHDAPLIAKKRDADAVDAANFAADWAIGKADDPADLDRFRHAHARAVADPNAFAILRQRMTEGAGVGNGHGESKDAKIARLEQKVEQLLSGGAILIGETRTPGDIAADIRDALGNVKAERLGDVLIGNDDRADAWSDASHQDAAE</sequence>
<name>A0AA48LXT6_9ZZZZ</name>
<organism evidence="2">
    <name type="scientific">freshwater sediment metagenome</name>
    <dbReference type="NCBI Taxonomy" id="556182"/>
    <lineage>
        <taxon>unclassified sequences</taxon>
        <taxon>metagenomes</taxon>
        <taxon>ecological metagenomes</taxon>
    </lineage>
</organism>
<protein>
    <recommendedName>
        <fullName evidence="3">ParB/Sulfiredoxin domain-containing protein</fullName>
    </recommendedName>
</protein>